<evidence type="ECO:0000256" key="6">
    <source>
        <dbReference type="ARBA" id="ARBA00023315"/>
    </source>
</evidence>
<evidence type="ECO:0000256" key="3">
    <source>
        <dbReference type="ARBA" id="ARBA00022519"/>
    </source>
</evidence>
<evidence type="ECO:0000256" key="1">
    <source>
        <dbReference type="ARBA" id="ARBA00004533"/>
    </source>
</evidence>
<protein>
    <recommendedName>
        <fullName evidence="9">Lipid A biosynthesis acyltransferase</fullName>
    </recommendedName>
</protein>
<dbReference type="PANTHER" id="PTHR30606">
    <property type="entry name" value="LIPID A BIOSYNTHESIS LAUROYL ACYLTRANSFERASE"/>
    <property type="match status" value="1"/>
</dbReference>
<organism evidence="8">
    <name type="scientific">Thermodesulfobium narugense</name>
    <dbReference type="NCBI Taxonomy" id="184064"/>
    <lineage>
        <taxon>Bacteria</taxon>
        <taxon>Pseudomonadati</taxon>
        <taxon>Thermodesulfobiota</taxon>
        <taxon>Thermodesulfobiia</taxon>
        <taxon>Thermodesulfobiales</taxon>
        <taxon>Thermodesulfobiaceae</taxon>
        <taxon>Thermodesulfobium</taxon>
    </lineage>
</organism>
<sequence>MSCKEKAKNLLCSFIFILINIIAYPISLFMRLIHKKGVYLAKLRFKNLFQNLSEKEINRLVSQNFYNYSVYYLEIILLPILIKLVKYFINDYDLSYLKLKEHFKKANGKGIIVITAHFGNWDLGSYIIASIGKECNKQVFTVVEPIKPKWLFIFFKKIREKAGLNVIPLDEFTGVKLLKELKNGNIMALVVDRNLTKHGKKTLFFGRECIFNDGPSFLIKKAKPLLFVASLYRTNKKYDIYFKEINYKSESSIEEITNLLIKNIEELVKKSPTQWFIFQPNWIGDDFQ</sequence>
<keyword evidence="6" id="KW-0012">Acyltransferase</keyword>
<feature type="transmembrane region" description="Helical" evidence="7">
    <location>
        <begin position="12"/>
        <end position="33"/>
    </location>
</feature>
<keyword evidence="4" id="KW-0808">Transferase</keyword>
<keyword evidence="7" id="KW-1133">Transmembrane helix</keyword>
<name>A0A7C5PHR4_9BACT</name>
<dbReference type="GO" id="GO:0005886">
    <property type="term" value="C:plasma membrane"/>
    <property type="evidence" value="ECO:0007669"/>
    <property type="project" value="UniProtKB-SubCell"/>
</dbReference>
<keyword evidence="5 7" id="KW-0472">Membrane</keyword>
<reference evidence="8" key="1">
    <citation type="journal article" date="2020" name="mSystems">
        <title>Genome- and Community-Level Interaction Insights into Carbon Utilization and Element Cycling Functions of Hydrothermarchaeota in Hydrothermal Sediment.</title>
        <authorList>
            <person name="Zhou Z."/>
            <person name="Liu Y."/>
            <person name="Xu W."/>
            <person name="Pan J."/>
            <person name="Luo Z.H."/>
            <person name="Li M."/>
        </authorList>
    </citation>
    <scope>NUCLEOTIDE SEQUENCE [LARGE SCALE GENOMIC DNA]</scope>
    <source>
        <strain evidence="8">SpSt-1019</strain>
    </source>
</reference>
<dbReference type="EMBL" id="DRUY01000244">
    <property type="protein sequence ID" value="HHI66311.1"/>
    <property type="molecule type" value="Genomic_DNA"/>
</dbReference>
<dbReference type="CDD" id="cd07984">
    <property type="entry name" value="LPLAT_LABLAT-like"/>
    <property type="match status" value="1"/>
</dbReference>
<keyword evidence="2" id="KW-1003">Cell membrane</keyword>
<gene>
    <name evidence="8" type="ORF">ENL70_07175</name>
</gene>
<dbReference type="InterPro" id="IPR004960">
    <property type="entry name" value="LipA_acyltrans"/>
</dbReference>
<dbReference type="PANTHER" id="PTHR30606:SF10">
    <property type="entry name" value="PHOSPHATIDYLINOSITOL MANNOSIDE ACYLTRANSFERASE"/>
    <property type="match status" value="1"/>
</dbReference>
<evidence type="ECO:0000256" key="7">
    <source>
        <dbReference type="SAM" id="Phobius"/>
    </source>
</evidence>
<evidence type="ECO:0008006" key="9">
    <source>
        <dbReference type="Google" id="ProtNLM"/>
    </source>
</evidence>
<dbReference type="GO" id="GO:0009247">
    <property type="term" value="P:glycolipid biosynthetic process"/>
    <property type="evidence" value="ECO:0007669"/>
    <property type="project" value="UniProtKB-ARBA"/>
</dbReference>
<evidence type="ECO:0000256" key="2">
    <source>
        <dbReference type="ARBA" id="ARBA00022475"/>
    </source>
</evidence>
<comment type="caution">
    <text evidence="8">The sequence shown here is derived from an EMBL/GenBank/DDBJ whole genome shotgun (WGS) entry which is preliminary data.</text>
</comment>
<feature type="transmembrane region" description="Helical" evidence="7">
    <location>
        <begin position="70"/>
        <end position="89"/>
    </location>
</feature>
<dbReference type="Pfam" id="PF03279">
    <property type="entry name" value="Lip_A_acyltrans"/>
    <property type="match status" value="1"/>
</dbReference>
<dbReference type="GO" id="GO:0016746">
    <property type="term" value="F:acyltransferase activity"/>
    <property type="evidence" value="ECO:0007669"/>
    <property type="project" value="UniProtKB-KW"/>
</dbReference>
<keyword evidence="3" id="KW-0997">Cell inner membrane</keyword>
<proteinExistence type="predicted"/>
<keyword evidence="7" id="KW-0812">Transmembrane</keyword>
<feature type="transmembrane region" description="Helical" evidence="7">
    <location>
        <begin position="110"/>
        <end position="129"/>
    </location>
</feature>
<dbReference type="AlphaFoldDB" id="A0A7C5PHR4"/>
<evidence type="ECO:0000256" key="4">
    <source>
        <dbReference type="ARBA" id="ARBA00022679"/>
    </source>
</evidence>
<accession>A0A7C5PHR4</accession>
<evidence type="ECO:0000256" key="5">
    <source>
        <dbReference type="ARBA" id="ARBA00023136"/>
    </source>
</evidence>
<evidence type="ECO:0000313" key="8">
    <source>
        <dbReference type="EMBL" id="HHI66311.1"/>
    </source>
</evidence>
<comment type="subcellular location">
    <subcellularLocation>
        <location evidence="1">Cell inner membrane</location>
    </subcellularLocation>
</comment>